<feature type="signal peptide" evidence="9">
    <location>
        <begin position="1"/>
        <end position="24"/>
    </location>
</feature>
<dbReference type="InterPro" id="IPR007947">
    <property type="entry name" value="CD164_MGC24"/>
</dbReference>
<dbReference type="OrthoDB" id="6160056at2759"/>
<feature type="transmembrane region" description="Helical" evidence="8">
    <location>
        <begin position="120"/>
        <end position="141"/>
    </location>
</feature>
<feature type="chain" id="PRO_5040464774" description="Sialomucin core protein 24" evidence="9">
    <location>
        <begin position="25"/>
        <end position="154"/>
    </location>
</feature>
<dbReference type="AlphaFoldDB" id="A0A9Q1E2U6"/>
<dbReference type="Proteomes" id="UP001152803">
    <property type="component" value="Unassembled WGS sequence"/>
</dbReference>
<evidence type="ECO:0000256" key="1">
    <source>
        <dbReference type="ARBA" id="ARBA00004479"/>
    </source>
</evidence>
<keyword evidence="7" id="KW-0325">Glycoprotein</keyword>
<evidence type="ECO:0000256" key="4">
    <source>
        <dbReference type="ARBA" id="ARBA00022729"/>
    </source>
</evidence>
<evidence type="ECO:0000256" key="3">
    <source>
        <dbReference type="ARBA" id="ARBA00022692"/>
    </source>
</evidence>
<evidence type="ECO:0008006" key="12">
    <source>
        <dbReference type="Google" id="ProtNLM"/>
    </source>
</evidence>
<gene>
    <name evidence="10" type="ORF">COCON_G00012460</name>
</gene>
<evidence type="ECO:0000313" key="10">
    <source>
        <dbReference type="EMBL" id="KAJ8288587.1"/>
    </source>
</evidence>
<dbReference type="GO" id="GO:0031410">
    <property type="term" value="C:cytoplasmic vesicle"/>
    <property type="evidence" value="ECO:0007669"/>
    <property type="project" value="TreeGrafter"/>
</dbReference>
<comment type="subcellular location">
    <subcellularLocation>
        <location evidence="1">Membrane</location>
        <topology evidence="1">Single-pass type I membrane protein</topology>
    </subcellularLocation>
</comment>
<dbReference type="PANTHER" id="PTHR11337:SF8">
    <property type="entry name" value="VISGUN, ISOFORM E"/>
    <property type="match status" value="1"/>
</dbReference>
<reference evidence="10" key="1">
    <citation type="journal article" date="2023" name="Science">
        <title>Genome structures resolve the early diversification of teleost fishes.</title>
        <authorList>
            <person name="Parey E."/>
            <person name="Louis A."/>
            <person name="Montfort J."/>
            <person name="Bouchez O."/>
            <person name="Roques C."/>
            <person name="Iampietro C."/>
            <person name="Lluch J."/>
            <person name="Castinel A."/>
            <person name="Donnadieu C."/>
            <person name="Desvignes T."/>
            <person name="Floi Bucao C."/>
            <person name="Jouanno E."/>
            <person name="Wen M."/>
            <person name="Mejri S."/>
            <person name="Dirks R."/>
            <person name="Jansen H."/>
            <person name="Henkel C."/>
            <person name="Chen W.J."/>
            <person name="Zahm M."/>
            <person name="Cabau C."/>
            <person name="Klopp C."/>
            <person name="Thompson A.W."/>
            <person name="Robinson-Rechavi M."/>
            <person name="Braasch I."/>
            <person name="Lecointre G."/>
            <person name="Bobe J."/>
            <person name="Postlethwait J.H."/>
            <person name="Berthelot C."/>
            <person name="Roest Crollius H."/>
            <person name="Guiguen Y."/>
        </authorList>
    </citation>
    <scope>NUCLEOTIDE SEQUENCE</scope>
    <source>
        <strain evidence="10">Concon-B</strain>
    </source>
</reference>
<keyword evidence="11" id="KW-1185">Reference proteome</keyword>
<keyword evidence="6 8" id="KW-0472">Membrane</keyword>
<name>A0A9Q1E2U6_CONCO</name>
<evidence type="ECO:0000256" key="8">
    <source>
        <dbReference type="SAM" id="Phobius"/>
    </source>
</evidence>
<evidence type="ECO:0000256" key="6">
    <source>
        <dbReference type="ARBA" id="ARBA00023136"/>
    </source>
</evidence>
<keyword evidence="3 8" id="KW-0812">Transmembrane</keyword>
<comment type="similarity">
    <text evidence="2">Belongs to the CD164 family.</text>
</comment>
<sequence>MSWRLVLLTVVGLQLGSIIVSATAQCLVHAQCSDCTNDSQCQWMECADASGTSVTSCVNSTEILASECTPVSACAAPANTSTTTANLVTTHIPNTTATSAYFTVTTLSPTPTERRPTFDAASFIGGIVLVIVLQILIFVIYKFFKFREINYGTL</sequence>
<keyword evidence="5 8" id="KW-1133">Transmembrane helix</keyword>
<evidence type="ECO:0000313" key="11">
    <source>
        <dbReference type="Proteomes" id="UP001152803"/>
    </source>
</evidence>
<keyword evidence="4 9" id="KW-0732">Signal</keyword>
<evidence type="ECO:0000256" key="7">
    <source>
        <dbReference type="ARBA" id="ARBA00023180"/>
    </source>
</evidence>
<dbReference type="EMBL" id="JAFJMO010000001">
    <property type="protein sequence ID" value="KAJ8288587.1"/>
    <property type="molecule type" value="Genomic_DNA"/>
</dbReference>
<proteinExistence type="inferred from homology"/>
<evidence type="ECO:0000256" key="2">
    <source>
        <dbReference type="ARBA" id="ARBA00005341"/>
    </source>
</evidence>
<dbReference type="GO" id="GO:0016020">
    <property type="term" value="C:membrane"/>
    <property type="evidence" value="ECO:0007669"/>
    <property type="project" value="UniProtKB-SubCell"/>
</dbReference>
<comment type="caution">
    <text evidence="10">The sequence shown here is derived from an EMBL/GenBank/DDBJ whole genome shotgun (WGS) entry which is preliminary data.</text>
</comment>
<dbReference type="Pfam" id="PF05283">
    <property type="entry name" value="MGC-24"/>
    <property type="match status" value="1"/>
</dbReference>
<protein>
    <recommendedName>
        <fullName evidence="12">Sialomucin core protein 24</fullName>
    </recommendedName>
</protein>
<dbReference type="PANTHER" id="PTHR11337">
    <property type="entry name" value="MUCIN/PORIMIN"/>
    <property type="match status" value="1"/>
</dbReference>
<evidence type="ECO:0000256" key="9">
    <source>
        <dbReference type="SAM" id="SignalP"/>
    </source>
</evidence>
<organism evidence="10 11">
    <name type="scientific">Conger conger</name>
    <name type="common">Conger eel</name>
    <name type="synonym">Muraena conger</name>
    <dbReference type="NCBI Taxonomy" id="82655"/>
    <lineage>
        <taxon>Eukaryota</taxon>
        <taxon>Metazoa</taxon>
        <taxon>Chordata</taxon>
        <taxon>Craniata</taxon>
        <taxon>Vertebrata</taxon>
        <taxon>Euteleostomi</taxon>
        <taxon>Actinopterygii</taxon>
        <taxon>Neopterygii</taxon>
        <taxon>Teleostei</taxon>
        <taxon>Anguilliformes</taxon>
        <taxon>Congridae</taxon>
        <taxon>Conger</taxon>
    </lineage>
</organism>
<accession>A0A9Q1E2U6</accession>
<evidence type="ECO:0000256" key="5">
    <source>
        <dbReference type="ARBA" id="ARBA00022989"/>
    </source>
</evidence>